<dbReference type="EC" id="3.2.1.28" evidence="3"/>
<name>A0ABR4PX91_9HELO</name>
<gene>
    <name evidence="7" type="ORF">PVAG01_01502</name>
</gene>
<sequence length="1094" mass="121589">MAKQRCFLLVLVVAILATIKTYTLWAQHPACVGYVVNGHGTIRTAGSSCPHLSRRSEVNPVAQRHRTIPDPDMDPLINFGVLSEAPLCSWDDETMTIMASRFIPGQYQTRLHIANGYTGSAVAMAGPFYEKDINQTNRYGNVTEGWPVYDTRQTFSTIGGFFDSQAELKGTNFEELKATGWESVISGIPHPLGFNLVVDELVLNSTIDSNEISDFSQTLSFRDGVTNWSYTWSPRDIEVSFEIAFTSIFSRVRLNLAATEFRITPRGGNYNVSVVDLLDGRNAKRSALKQKGLFADASIFVANHPDGMLDVEAWVVSSVNISRGYASGNSRTVATIPGNENEMTIGQSWDVELRVDETAVFQKFVGMASTDKFSDAAIVAKNASHVAMDAGWETILAEHVAAWNKLMERNRMASYRDPDGHLPSNDSTTEALQIAAIADRFYILQNLLKEDGSDLNDHSVAVGGLTSDSYGGMIFWDAEIWVLRGMVATDPDYVRQIIKYRLKKYGQAKANAQLPYVKEQYGFSENAVLYPWTSGRTGNATSTGPVLNYEYHLNTDIALVMLWYRAVTGDEAYFREELWPVIESIGETFATLLQKNGDKWSIYNMTDPDEFSNHRDDGAFLLASVSTVLTEIIQYQRQHGFAVNETWVDMADNVNIHRADSGITLEYDHFFNNSTIKQADISLLTAILDWKKDYSPERRQVDLDYYMHIQTTDGPAMTYAVSAIAENQNARNGCAVHTYELQSKLPHLRAPWYLMSEQANDDNNENGGFEPAFPFITGHGGNMQIILFGYLGLALDKAVLTINPSLPVYKFLRPPDFTFRGARFRAAMNSTHTNLTRIPAEGASGARGDLISGPVPVSVGRSDGGSGQRNYTLEVNQTITVENDLYWRTKMNGRNLLQCQNTAAKGDVKPGQYGGAATDGNSGTSWQPLTPNKTHIRITMDESVKFQRVVEIKLDWGPRTPKYARVGLTNSSNVDSFDSPNMTVIEIPDIAPDRLYGQDTPNLEVLPYIGNQTTYSLHTEQPEIWSARYVFLEIEGCIECGRNEWRLDNGTVLLGDEDGYGATVGEFKLIGTKGADIKKVMDDSTPDERTGAEP</sequence>
<dbReference type="InterPro" id="IPR005196">
    <property type="entry name" value="Glyco_hydro_65_N"/>
</dbReference>
<proteinExistence type="inferred from homology"/>
<feature type="domain" description="Glycoside hydrolase family 65 N-terminal" evidence="6">
    <location>
        <begin position="105"/>
        <end position="370"/>
    </location>
</feature>
<comment type="caution">
    <text evidence="7">The sequence shown here is derived from an EMBL/GenBank/DDBJ whole genome shotgun (WGS) entry which is preliminary data.</text>
</comment>
<evidence type="ECO:0000313" key="8">
    <source>
        <dbReference type="Proteomes" id="UP001629113"/>
    </source>
</evidence>
<comment type="catalytic activity">
    <reaction evidence="1">
        <text>alpha,alpha-trehalose + H2O = alpha-D-glucose + beta-D-glucose</text>
        <dbReference type="Rhea" id="RHEA:32675"/>
        <dbReference type="ChEBI" id="CHEBI:15377"/>
        <dbReference type="ChEBI" id="CHEBI:15903"/>
        <dbReference type="ChEBI" id="CHEBI:16551"/>
        <dbReference type="ChEBI" id="CHEBI:17925"/>
        <dbReference type="EC" id="3.2.1.28"/>
    </reaction>
</comment>
<dbReference type="Gene3D" id="1.50.10.10">
    <property type="match status" value="1"/>
</dbReference>
<dbReference type="SUPFAM" id="SSF48208">
    <property type="entry name" value="Six-hairpin glycosidases"/>
    <property type="match status" value="1"/>
</dbReference>
<dbReference type="Proteomes" id="UP001629113">
    <property type="component" value="Unassembled WGS sequence"/>
</dbReference>
<dbReference type="PANTHER" id="PTHR11051">
    <property type="entry name" value="GLYCOSYL HYDROLASE-RELATED"/>
    <property type="match status" value="1"/>
</dbReference>
<dbReference type="SUPFAM" id="SSF74650">
    <property type="entry name" value="Galactose mutarotase-like"/>
    <property type="match status" value="1"/>
</dbReference>
<comment type="similarity">
    <text evidence="2">Belongs to the glycosyl hydrolase 65 family.</text>
</comment>
<protein>
    <recommendedName>
        <fullName evidence="3">alpha,alpha-trehalase</fullName>
        <ecNumber evidence="3">3.2.1.28</ecNumber>
    </recommendedName>
</protein>
<dbReference type="EMBL" id="JBFCZG010000001">
    <property type="protein sequence ID" value="KAL3427993.1"/>
    <property type="molecule type" value="Genomic_DNA"/>
</dbReference>
<evidence type="ECO:0000256" key="4">
    <source>
        <dbReference type="SAM" id="SignalP"/>
    </source>
</evidence>
<accession>A0ABR4PX91</accession>
<dbReference type="Pfam" id="PF03636">
    <property type="entry name" value="Glyco_hydro_65N"/>
    <property type="match status" value="1"/>
</dbReference>
<evidence type="ECO:0000259" key="5">
    <source>
        <dbReference type="Pfam" id="PF03632"/>
    </source>
</evidence>
<dbReference type="InterPro" id="IPR037018">
    <property type="entry name" value="GH65_N"/>
</dbReference>
<feature type="domain" description="Glycoside hydrolase family 65 central catalytic" evidence="5">
    <location>
        <begin position="453"/>
        <end position="673"/>
    </location>
</feature>
<dbReference type="InterPro" id="IPR011013">
    <property type="entry name" value="Gal_mutarotase_sf_dom"/>
</dbReference>
<organism evidence="7 8">
    <name type="scientific">Phlyctema vagabunda</name>
    <dbReference type="NCBI Taxonomy" id="108571"/>
    <lineage>
        <taxon>Eukaryota</taxon>
        <taxon>Fungi</taxon>
        <taxon>Dikarya</taxon>
        <taxon>Ascomycota</taxon>
        <taxon>Pezizomycotina</taxon>
        <taxon>Leotiomycetes</taxon>
        <taxon>Helotiales</taxon>
        <taxon>Dermateaceae</taxon>
        <taxon>Phlyctema</taxon>
    </lineage>
</organism>
<evidence type="ECO:0000256" key="3">
    <source>
        <dbReference type="ARBA" id="ARBA00012757"/>
    </source>
</evidence>
<evidence type="ECO:0000256" key="1">
    <source>
        <dbReference type="ARBA" id="ARBA00001576"/>
    </source>
</evidence>
<evidence type="ECO:0000259" key="6">
    <source>
        <dbReference type="Pfam" id="PF03636"/>
    </source>
</evidence>
<dbReference type="InterPro" id="IPR008928">
    <property type="entry name" value="6-hairpin_glycosidase_sf"/>
</dbReference>
<evidence type="ECO:0000313" key="7">
    <source>
        <dbReference type="EMBL" id="KAL3427993.1"/>
    </source>
</evidence>
<dbReference type="PANTHER" id="PTHR11051:SF8">
    <property type="entry name" value="PROTEIN-GLUCOSYLGALACTOSYLHYDROXYLYSINE GLUCOSIDASE"/>
    <property type="match status" value="1"/>
</dbReference>
<evidence type="ECO:0000256" key="2">
    <source>
        <dbReference type="ARBA" id="ARBA00006768"/>
    </source>
</evidence>
<keyword evidence="4" id="KW-0732">Signal</keyword>
<dbReference type="Pfam" id="PF03632">
    <property type="entry name" value="Glyco_hydro_65m"/>
    <property type="match status" value="1"/>
</dbReference>
<feature type="signal peptide" evidence="4">
    <location>
        <begin position="1"/>
        <end position="26"/>
    </location>
</feature>
<feature type="chain" id="PRO_5046272027" description="alpha,alpha-trehalase" evidence="4">
    <location>
        <begin position="27"/>
        <end position="1094"/>
    </location>
</feature>
<dbReference type="Gene3D" id="2.70.98.40">
    <property type="entry name" value="Glycoside hydrolase, family 65, N-terminal domain"/>
    <property type="match status" value="1"/>
</dbReference>
<dbReference type="InterPro" id="IPR005195">
    <property type="entry name" value="Glyco_hydro_65_M"/>
</dbReference>
<dbReference type="InterPro" id="IPR012341">
    <property type="entry name" value="6hp_glycosidase-like_sf"/>
</dbReference>
<reference evidence="7 8" key="1">
    <citation type="submission" date="2024-06" db="EMBL/GenBank/DDBJ databases">
        <title>Complete genome of Phlyctema vagabunda strain 19-DSS-EL-015.</title>
        <authorList>
            <person name="Fiorenzani C."/>
        </authorList>
    </citation>
    <scope>NUCLEOTIDE SEQUENCE [LARGE SCALE GENOMIC DNA]</scope>
    <source>
        <strain evidence="7 8">19-DSS-EL-015</strain>
    </source>
</reference>
<keyword evidence="8" id="KW-1185">Reference proteome</keyword>